<dbReference type="EMBL" id="JACAZE010000029">
    <property type="protein sequence ID" value="KAF7289459.1"/>
    <property type="molecule type" value="Genomic_DNA"/>
</dbReference>
<evidence type="ECO:0000259" key="2">
    <source>
        <dbReference type="PROSITE" id="PS50942"/>
    </source>
</evidence>
<keyword evidence="4" id="KW-1185">Reference proteome</keyword>
<dbReference type="Gene3D" id="1.25.40.90">
    <property type="match status" value="1"/>
</dbReference>
<dbReference type="Proteomes" id="UP000613580">
    <property type="component" value="Unassembled WGS sequence"/>
</dbReference>
<name>A0A8H6RY44_MYCCL</name>
<dbReference type="GO" id="GO:0006895">
    <property type="term" value="P:Golgi to endosome transport"/>
    <property type="evidence" value="ECO:0007669"/>
    <property type="project" value="TreeGrafter"/>
</dbReference>
<accession>A0A8H6RY44</accession>
<evidence type="ECO:0000313" key="3">
    <source>
        <dbReference type="EMBL" id="KAF7289459.1"/>
    </source>
</evidence>
<feature type="region of interest" description="Disordered" evidence="1">
    <location>
        <begin position="332"/>
        <end position="353"/>
    </location>
</feature>
<dbReference type="AlphaFoldDB" id="A0A8H6RY44"/>
<evidence type="ECO:0000256" key="1">
    <source>
        <dbReference type="SAM" id="MobiDB-lite"/>
    </source>
</evidence>
<feature type="compositionally biased region" description="Basic and acidic residues" evidence="1">
    <location>
        <begin position="227"/>
        <end position="236"/>
    </location>
</feature>
<comment type="caution">
    <text evidence="3">The sequence shown here is derived from an EMBL/GenBank/DDBJ whole genome shotgun (WGS) entry which is preliminary data.</text>
</comment>
<dbReference type="SUPFAM" id="SSF48464">
    <property type="entry name" value="ENTH/VHS domain"/>
    <property type="match status" value="1"/>
</dbReference>
<gene>
    <name evidence="3" type="ORF">HMN09_01339900</name>
</gene>
<dbReference type="OrthoDB" id="4033880at2759"/>
<feature type="domain" description="ENTH" evidence="2">
    <location>
        <begin position="28"/>
        <end position="161"/>
    </location>
</feature>
<dbReference type="PANTHER" id="PTHR12276">
    <property type="entry name" value="EPSIN/ENT-RELATED"/>
    <property type="match status" value="1"/>
</dbReference>
<feature type="region of interest" description="Disordered" evidence="1">
    <location>
        <begin position="434"/>
        <end position="531"/>
    </location>
</feature>
<feature type="region of interest" description="Disordered" evidence="1">
    <location>
        <begin position="163"/>
        <end position="183"/>
    </location>
</feature>
<dbReference type="SMART" id="SM00273">
    <property type="entry name" value="ENTH"/>
    <property type="match status" value="1"/>
</dbReference>
<dbReference type="InterPro" id="IPR008942">
    <property type="entry name" value="ENTH_VHS"/>
</dbReference>
<dbReference type="PANTHER" id="PTHR12276:SF45">
    <property type="entry name" value="CLATHRIN INTERACTOR 1"/>
    <property type="match status" value="1"/>
</dbReference>
<organism evidence="3 4">
    <name type="scientific">Mycena chlorophos</name>
    <name type="common">Agaric fungus</name>
    <name type="synonym">Agaricus chlorophos</name>
    <dbReference type="NCBI Taxonomy" id="658473"/>
    <lineage>
        <taxon>Eukaryota</taxon>
        <taxon>Fungi</taxon>
        <taxon>Dikarya</taxon>
        <taxon>Basidiomycota</taxon>
        <taxon>Agaricomycotina</taxon>
        <taxon>Agaricomycetes</taxon>
        <taxon>Agaricomycetidae</taxon>
        <taxon>Agaricales</taxon>
        <taxon>Marasmiineae</taxon>
        <taxon>Mycenaceae</taxon>
        <taxon>Mycena</taxon>
    </lineage>
</organism>
<protein>
    <submittedName>
        <fullName evidence="3">Epsin domain-containing protein</fullName>
    </submittedName>
</protein>
<dbReference type="Pfam" id="PF01417">
    <property type="entry name" value="ENTH"/>
    <property type="match status" value="1"/>
</dbReference>
<feature type="compositionally biased region" description="Low complexity" evidence="1">
    <location>
        <begin position="169"/>
        <end position="182"/>
    </location>
</feature>
<feature type="region of interest" description="Disordered" evidence="1">
    <location>
        <begin position="215"/>
        <end position="312"/>
    </location>
</feature>
<proteinExistence type="predicted"/>
<dbReference type="CDD" id="cd16992">
    <property type="entry name" value="ENTH_Ent3"/>
    <property type="match status" value="1"/>
</dbReference>
<evidence type="ECO:0000313" key="4">
    <source>
        <dbReference type="Proteomes" id="UP000613580"/>
    </source>
</evidence>
<dbReference type="InterPro" id="IPR013809">
    <property type="entry name" value="ENTH"/>
</dbReference>
<dbReference type="GO" id="GO:0005886">
    <property type="term" value="C:plasma membrane"/>
    <property type="evidence" value="ECO:0007669"/>
    <property type="project" value="TreeGrafter"/>
</dbReference>
<dbReference type="GO" id="GO:0030276">
    <property type="term" value="F:clathrin binding"/>
    <property type="evidence" value="ECO:0007669"/>
    <property type="project" value="TreeGrafter"/>
</dbReference>
<dbReference type="GO" id="GO:0030125">
    <property type="term" value="C:clathrin vesicle coat"/>
    <property type="evidence" value="ECO:0007669"/>
    <property type="project" value="TreeGrafter"/>
</dbReference>
<feature type="compositionally biased region" description="Basic and acidic residues" evidence="1">
    <location>
        <begin position="480"/>
        <end position="489"/>
    </location>
</feature>
<feature type="compositionally biased region" description="Gly residues" evidence="1">
    <location>
        <begin position="216"/>
        <end position="225"/>
    </location>
</feature>
<feature type="compositionally biased region" description="Pro residues" evidence="1">
    <location>
        <begin position="302"/>
        <end position="311"/>
    </location>
</feature>
<dbReference type="PROSITE" id="PS50942">
    <property type="entry name" value="ENTH"/>
    <property type="match status" value="1"/>
</dbReference>
<sequence>MDRLEALGNSLSQITMYDIKSMYNQAKNVVLNVSEIEAKVREATNDDPWGASSTLMQDIANRTFNYPDFNEIMPSIYSRFMEKEARQWRQIYKSLQLLEYLIKNGSERVVDDARSHISTIKMLRNFHYIDEKGKDEGINVRNRSRELVELLSDVDKIRAERRKAKANKNKYTGTGSDGLSFSSGGGRYGGFGSESGGYGGNYSGSGGSSSDYYNSGGSGGGGGHSSGFRDERRSNTFDEYDAGGDELASPTSGGGSALGGRSPPTRRSTAPTPSAAPAPAPAPIVNLFDDDDVGAFNSAPSPAAPAPPAKSPPAAAAAVLAAPVNVFDDDDFGDFQTVGGSGTTAPPAPAPAPIQAQAAKPALVGLGFGAPVAQPAQPTMGGLGGLGGMGMGAAKPTPMMGMGMGMQAQRPMQPAMSTMQPQAPNYMSPIQAQPMRPAVTSSPAPSTPKPASGGGFDDLWTMSLGSSAPKPAANSTGSKSIKDLEKEKANAGLWGGQPQQSGVRQPTMGSGFGGASMSSGGGSSGFDDLLG</sequence>
<feature type="compositionally biased region" description="Low complexity" evidence="1">
    <location>
        <begin position="261"/>
        <end position="273"/>
    </location>
</feature>
<dbReference type="GO" id="GO:0005829">
    <property type="term" value="C:cytosol"/>
    <property type="evidence" value="ECO:0007669"/>
    <property type="project" value="GOC"/>
</dbReference>
<feature type="compositionally biased region" description="Gly residues" evidence="1">
    <location>
        <begin position="510"/>
        <end position="524"/>
    </location>
</feature>
<dbReference type="GO" id="GO:0006897">
    <property type="term" value="P:endocytosis"/>
    <property type="evidence" value="ECO:0007669"/>
    <property type="project" value="TreeGrafter"/>
</dbReference>
<dbReference type="GO" id="GO:0005543">
    <property type="term" value="F:phospholipid binding"/>
    <property type="evidence" value="ECO:0007669"/>
    <property type="project" value="TreeGrafter"/>
</dbReference>
<reference evidence="3" key="1">
    <citation type="submission" date="2020-05" db="EMBL/GenBank/DDBJ databases">
        <title>Mycena genomes resolve the evolution of fungal bioluminescence.</title>
        <authorList>
            <person name="Tsai I.J."/>
        </authorList>
    </citation>
    <scope>NUCLEOTIDE SEQUENCE</scope>
    <source>
        <strain evidence="3">110903Hualien_Pintung</strain>
    </source>
</reference>
<dbReference type="FunFam" id="1.25.40.90:FF:000006">
    <property type="entry name" value="Clathrin interactor 1"/>
    <property type="match status" value="1"/>
</dbReference>
<dbReference type="GO" id="GO:0005768">
    <property type="term" value="C:endosome"/>
    <property type="evidence" value="ECO:0007669"/>
    <property type="project" value="TreeGrafter"/>
</dbReference>